<organism evidence="11 12">
    <name type="scientific">Phaeomoniella chlamydospora</name>
    <name type="common">Phaeoacremonium chlamydosporum</name>
    <dbReference type="NCBI Taxonomy" id="158046"/>
    <lineage>
        <taxon>Eukaryota</taxon>
        <taxon>Fungi</taxon>
        <taxon>Dikarya</taxon>
        <taxon>Ascomycota</taxon>
        <taxon>Pezizomycotina</taxon>
        <taxon>Eurotiomycetes</taxon>
        <taxon>Chaetothyriomycetidae</taxon>
        <taxon>Phaeomoniellales</taxon>
        <taxon>Phaeomoniellaceae</taxon>
        <taxon>Phaeomoniella</taxon>
    </lineage>
</organism>
<comment type="caution">
    <text evidence="11">The sequence shown here is derived from an EMBL/GenBank/DDBJ whole genome shotgun (WGS) entry which is preliminary data.</text>
</comment>
<dbReference type="Proteomes" id="UP000053317">
    <property type="component" value="Unassembled WGS sequence"/>
</dbReference>
<dbReference type="EMBL" id="LCWF01000083">
    <property type="protein sequence ID" value="KKY21599.1"/>
    <property type="molecule type" value="Genomic_DNA"/>
</dbReference>
<evidence type="ECO:0000259" key="10">
    <source>
        <dbReference type="Pfam" id="PF02434"/>
    </source>
</evidence>
<feature type="domain" description="Fringe-like glycosyltransferase" evidence="10">
    <location>
        <begin position="235"/>
        <end position="308"/>
    </location>
</feature>
<keyword evidence="12" id="KW-1185">Reference proteome</keyword>
<evidence type="ECO:0000256" key="9">
    <source>
        <dbReference type="SAM" id="MobiDB-lite"/>
    </source>
</evidence>
<evidence type="ECO:0000256" key="5">
    <source>
        <dbReference type="ARBA" id="ARBA00022968"/>
    </source>
</evidence>
<dbReference type="InterPro" id="IPR003378">
    <property type="entry name" value="Fringe-like_glycosylTrfase"/>
</dbReference>
<protein>
    <recommendedName>
        <fullName evidence="10">Fringe-like glycosyltransferase domain-containing protein</fullName>
    </recommendedName>
</protein>
<keyword evidence="5" id="KW-0735">Signal-anchor</keyword>
<dbReference type="PANTHER" id="PTHR10811">
    <property type="entry name" value="FRINGE-RELATED"/>
    <property type="match status" value="1"/>
</dbReference>
<dbReference type="GO" id="GO:0012505">
    <property type="term" value="C:endomembrane system"/>
    <property type="evidence" value="ECO:0007669"/>
    <property type="project" value="UniProtKB-SubCell"/>
</dbReference>
<dbReference type="GO" id="GO:0016757">
    <property type="term" value="F:glycosyltransferase activity"/>
    <property type="evidence" value="ECO:0007669"/>
    <property type="project" value="UniProtKB-KW"/>
</dbReference>
<keyword evidence="7" id="KW-0472">Membrane</keyword>
<keyword evidence="4" id="KW-0812">Transmembrane</keyword>
<evidence type="ECO:0000256" key="7">
    <source>
        <dbReference type="ARBA" id="ARBA00023136"/>
    </source>
</evidence>
<proteinExistence type="predicted"/>
<sequence>MASLSRFRLLSLSAFLIIIICIIALSFERPRAVISELQSPFWPGSKHDEDVSNEHGGGDIDSVDGVDGVIIDEGLWNECPVIANSDFDFKESKHEYTRAVIRPRFQAELEYSRFTTLEAPLLPPFDPSPEAFNDRPCDVTTLDILSDPSSTNLIESKILFGYATKVERIHRFLDTVLATIGPYASAVGLVGPESSSFITEAETELQSLGLNITLYPSNLRYTTEYFSLINTFANYTDTHSWFVYLDDDTFLPNTLPLIAERLSHLDPNKPYFIGSPSDSALQTFNHGGWAHGGGGIILSAFTVSQISKHFDECVAEYSPDIEPLGGDHRIFLCAQIAERYLPDYDSTGAGVLSNLTVWPELKQWDIGGPAEGIFEGGLRFWSWHHWVSTHWFDSPSHALKSASVTENAGIHSLLRRWVFNETEFMAPDGRVGREYFVLTNGYSIVKYHIPDIDAVKPEDIDLLRVEYTWDDEAWYFLQSQGETRPRLSELEGVEATRWRLRDVEVGERGELRQFYWVDRESTKKQGDGERAVERRDDEDQEKDISTKDSENDDHDDHDEQKDIESMIEIVWLWPDDGNGEAEIHYR</sequence>
<dbReference type="AlphaFoldDB" id="A0A0G2EGN8"/>
<evidence type="ECO:0000256" key="2">
    <source>
        <dbReference type="ARBA" id="ARBA00022676"/>
    </source>
</evidence>
<dbReference type="Gene3D" id="3.90.550.50">
    <property type="match status" value="1"/>
</dbReference>
<gene>
    <name evidence="11" type="ORF">UCRPC4_g03550</name>
</gene>
<accession>A0A0G2EGN8</accession>
<evidence type="ECO:0000313" key="12">
    <source>
        <dbReference type="Proteomes" id="UP000053317"/>
    </source>
</evidence>
<reference evidence="11 12" key="1">
    <citation type="submission" date="2015-05" db="EMBL/GenBank/DDBJ databases">
        <title>Distinctive expansion of gene families associated with plant cell wall degradation and secondary metabolism in the genomes of grapevine trunk pathogens.</title>
        <authorList>
            <person name="Lawrence D.P."/>
            <person name="Travadon R."/>
            <person name="Rolshausen P.E."/>
            <person name="Baumgartner K."/>
        </authorList>
    </citation>
    <scope>NUCLEOTIDE SEQUENCE [LARGE SCALE GENOMIC DNA]</scope>
    <source>
        <strain evidence="11">UCRPC4</strain>
    </source>
</reference>
<evidence type="ECO:0000256" key="3">
    <source>
        <dbReference type="ARBA" id="ARBA00022679"/>
    </source>
</evidence>
<keyword evidence="2" id="KW-0328">Glycosyltransferase</keyword>
<keyword evidence="3" id="KW-0808">Transferase</keyword>
<dbReference type="OrthoDB" id="414175at2759"/>
<comment type="subcellular location">
    <subcellularLocation>
        <location evidence="8">Endomembrane system</location>
        <topology evidence="8">Single-pass membrane protein</topology>
    </subcellularLocation>
    <subcellularLocation>
        <location evidence="1">Membrane</location>
        <topology evidence="1">Single-pass type II membrane protein</topology>
    </subcellularLocation>
</comment>
<evidence type="ECO:0000256" key="1">
    <source>
        <dbReference type="ARBA" id="ARBA00004606"/>
    </source>
</evidence>
<feature type="region of interest" description="Disordered" evidence="9">
    <location>
        <begin position="525"/>
        <end position="561"/>
    </location>
</feature>
<feature type="compositionally biased region" description="Basic and acidic residues" evidence="9">
    <location>
        <begin position="525"/>
        <end position="549"/>
    </location>
</feature>
<evidence type="ECO:0000256" key="4">
    <source>
        <dbReference type="ARBA" id="ARBA00022692"/>
    </source>
</evidence>
<reference evidence="11 12" key="2">
    <citation type="submission" date="2015-05" db="EMBL/GenBank/DDBJ databases">
        <authorList>
            <person name="Morales-Cruz A."/>
            <person name="Amrine K.C."/>
            <person name="Cantu D."/>
        </authorList>
    </citation>
    <scope>NUCLEOTIDE SEQUENCE [LARGE SCALE GENOMIC DNA]</scope>
    <source>
        <strain evidence="11">UCRPC4</strain>
    </source>
</reference>
<evidence type="ECO:0000313" key="11">
    <source>
        <dbReference type="EMBL" id="KKY21599.1"/>
    </source>
</evidence>
<name>A0A0G2EGN8_PHACM</name>
<evidence type="ECO:0000256" key="6">
    <source>
        <dbReference type="ARBA" id="ARBA00022989"/>
    </source>
</evidence>
<dbReference type="GO" id="GO:0016020">
    <property type="term" value="C:membrane"/>
    <property type="evidence" value="ECO:0007669"/>
    <property type="project" value="UniProtKB-SubCell"/>
</dbReference>
<dbReference type="Pfam" id="PF02434">
    <property type="entry name" value="Fringe"/>
    <property type="match status" value="1"/>
</dbReference>
<evidence type="ECO:0000256" key="8">
    <source>
        <dbReference type="ARBA" id="ARBA00037847"/>
    </source>
</evidence>
<keyword evidence="6" id="KW-1133">Transmembrane helix</keyword>